<name>A0A803QMZ2_CANSA</name>
<keyword evidence="3" id="KW-1185">Reference proteome</keyword>
<protein>
    <submittedName>
        <fullName evidence="2">Uncharacterized protein</fullName>
    </submittedName>
</protein>
<organism evidence="2 3">
    <name type="scientific">Cannabis sativa</name>
    <name type="common">Hemp</name>
    <name type="synonym">Marijuana</name>
    <dbReference type="NCBI Taxonomy" id="3483"/>
    <lineage>
        <taxon>Eukaryota</taxon>
        <taxon>Viridiplantae</taxon>
        <taxon>Streptophyta</taxon>
        <taxon>Embryophyta</taxon>
        <taxon>Tracheophyta</taxon>
        <taxon>Spermatophyta</taxon>
        <taxon>Magnoliopsida</taxon>
        <taxon>eudicotyledons</taxon>
        <taxon>Gunneridae</taxon>
        <taxon>Pentapetalae</taxon>
        <taxon>rosids</taxon>
        <taxon>fabids</taxon>
        <taxon>Rosales</taxon>
        <taxon>Cannabaceae</taxon>
        <taxon>Cannabis</taxon>
    </lineage>
</organism>
<dbReference type="Proteomes" id="UP000596661">
    <property type="component" value="Unassembled WGS sequence"/>
</dbReference>
<evidence type="ECO:0000313" key="3">
    <source>
        <dbReference type="Proteomes" id="UP000596661"/>
    </source>
</evidence>
<sequence>MNCASTQSHTSEVFSDLSGVFTPFAVMNNDPSVYATYPRANNSLHSNKTGQLHTPILSKTSHLPQSIVASGVEQQGGKENLSPNRLSKRHSEGINLKQTLKRWRGNQTQLFFSPLSVENEPHLEVSMNDIDSTGANDNDAKSEFQLRDQP</sequence>
<dbReference type="Gramene" id="evm.model.10.252">
    <property type="protein sequence ID" value="cds.evm.model.10.252"/>
    <property type="gene ID" value="evm.TU.10.252"/>
</dbReference>
<dbReference type="EnsemblPlants" id="evm.model.10.252">
    <property type="protein sequence ID" value="cds.evm.model.10.252"/>
    <property type="gene ID" value="evm.TU.10.252"/>
</dbReference>
<evidence type="ECO:0000256" key="1">
    <source>
        <dbReference type="SAM" id="MobiDB-lite"/>
    </source>
</evidence>
<accession>A0A803QMZ2</accession>
<evidence type="ECO:0000313" key="2">
    <source>
        <dbReference type="EnsemblPlants" id="cds.evm.model.10.252"/>
    </source>
</evidence>
<dbReference type="EMBL" id="UZAU01000789">
    <property type="status" value="NOT_ANNOTATED_CDS"/>
    <property type="molecule type" value="Genomic_DNA"/>
</dbReference>
<dbReference type="AlphaFoldDB" id="A0A803QMZ2"/>
<reference evidence="2" key="1">
    <citation type="submission" date="2021-03" db="UniProtKB">
        <authorList>
            <consortium name="EnsemblPlants"/>
        </authorList>
    </citation>
    <scope>IDENTIFICATION</scope>
</reference>
<feature type="compositionally biased region" description="Basic and acidic residues" evidence="1">
    <location>
        <begin position="138"/>
        <end position="150"/>
    </location>
</feature>
<feature type="region of interest" description="Disordered" evidence="1">
    <location>
        <begin position="69"/>
        <end position="93"/>
    </location>
</feature>
<proteinExistence type="predicted"/>
<feature type="region of interest" description="Disordered" evidence="1">
    <location>
        <begin position="127"/>
        <end position="150"/>
    </location>
</feature>